<dbReference type="Proteomes" id="UP001500390">
    <property type="component" value="Unassembled WGS sequence"/>
</dbReference>
<evidence type="ECO:0000313" key="1">
    <source>
        <dbReference type="EMBL" id="GAA4391656.1"/>
    </source>
</evidence>
<dbReference type="EMBL" id="BAABFX010000019">
    <property type="protein sequence ID" value="GAA4391656.1"/>
    <property type="molecule type" value="Genomic_DNA"/>
</dbReference>
<keyword evidence="2" id="KW-1185">Reference proteome</keyword>
<comment type="caution">
    <text evidence="1">The sequence shown here is derived from an EMBL/GenBank/DDBJ whole genome shotgun (WGS) entry which is preliminary data.</text>
</comment>
<accession>A0ABP8JJ85</accession>
<reference evidence="2" key="1">
    <citation type="journal article" date="2019" name="Int. J. Syst. Evol. Microbiol.">
        <title>The Global Catalogue of Microorganisms (GCM) 10K type strain sequencing project: providing services to taxonomists for standard genome sequencing and annotation.</title>
        <authorList>
            <consortium name="The Broad Institute Genomics Platform"/>
            <consortium name="The Broad Institute Genome Sequencing Center for Infectious Disease"/>
            <person name="Wu L."/>
            <person name="Ma J."/>
        </authorList>
    </citation>
    <scope>NUCLEOTIDE SEQUENCE [LARGE SCALE GENOMIC DNA]</scope>
    <source>
        <strain evidence="2">JCM 17738</strain>
    </source>
</reference>
<protein>
    <submittedName>
        <fullName evidence="1">Uncharacterized protein</fullName>
    </submittedName>
</protein>
<sequence length="99" mass="11386">MGSVRTSILGRPRRLPRYRRAAQPYTLNCEEPHNPRNLVQIPTQVHQKCLNSWMARKGVREFGVAASSSQTMRQWVGQQSYSVQHRIGVDLLRRCGVNI</sequence>
<proteinExistence type="predicted"/>
<name>A0ABP8JJ85_9MICO</name>
<organism evidence="1 2">
    <name type="scientific">Ornithinibacter aureus</name>
    <dbReference type="NCBI Taxonomy" id="622664"/>
    <lineage>
        <taxon>Bacteria</taxon>
        <taxon>Bacillati</taxon>
        <taxon>Actinomycetota</taxon>
        <taxon>Actinomycetes</taxon>
        <taxon>Micrococcales</taxon>
        <taxon>Intrasporangiaceae</taxon>
        <taxon>Ornithinibacter</taxon>
    </lineage>
</organism>
<gene>
    <name evidence="1" type="ORF">GCM10023153_09920</name>
</gene>
<evidence type="ECO:0000313" key="2">
    <source>
        <dbReference type="Proteomes" id="UP001500390"/>
    </source>
</evidence>